<feature type="region of interest" description="Disordered" evidence="9">
    <location>
        <begin position="456"/>
        <end position="475"/>
    </location>
</feature>
<evidence type="ECO:0000256" key="7">
    <source>
        <dbReference type="ARBA" id="ARBA00023242"/>
    </source>
</evidence>
<dbReference type="Pfam" id="PF10168">
    <property type="entry name" value="Nup88"/>
    <property type="match status" value="1"/>
</dbReference>
<dbReference type="GO" id="GO:0006406">
    <property type="term" value="P:mRNA export from nucleus"/>
    <property type="evidence" value="ECO:0007669"/>
    <property type="project" value="TreeGrafter"/>
</dbReference>
<evidence type="ECO:0000256" key="5">
    <source>
        <dbReference type="ARBA" id="ARBA00023010"/>
    </source>
</evidence>
<dbReference type="AlphaFoldDB" id="A0A9P0F7V9"/>
<dbReference type="GO" id="GO:0006606">
    <property type="term" value="P:protein import into nucleus"/>
    <property type="evidence" value="ECO:0007669"/>
    <property type="project" value="TreeGrafter"/>
</dbReference>
<evidence type="ECO:0000256" key="6">
    <source>
        <dbReference type="ARBA" id="ARBA00023132"/>
    </source>
</evidence>
<sequence>MEVSTDRWCLNRHKMFKLLREASPENISKSKNIMCFNNGIIYVWNCSENNLFSLNIKTLNISTEEDLHQVLMPSDPPTFDVTCIRVNKSGTLCAVSGSKGVAVLELPKRWGKYGLFQGGKNSIFVKCSPLDGRYLSCNGDIVLQVRWHPASESDDQLIVLTSSNDLRIYKTIPVDSMNLLAVWPLGRSPISVPYLASLGDIAVDFDFAPPIVTDTNEENLELLSILWPILVLFGNGDVFLITSPAISKTRQVIPKVAGPLCMYPAADDNYGTDASSLLILPSAPPIVVIAMSSGTVYHCLLMSSMEETSNEESNLSNNSLNTSTQALYVFESIEFELGLSLDDDDQQLFSCPIFLHRDPIFNSRYFCSHDTGINVINIPFTQDLETFAAAKDEDIDLCLPSFEHHSSSEYLVCTHVSNSSKHQPVLGLTIVDSPSTLVAFLGSGEVISLPLTSFSISPSSVSSPENKVDSVKKSQKQPFDVHIKNLLSSPNSASRPLLKLNSSSEPSPQECLELITRVTRLFREEHFPKYEMVKDEISRRVRILRNMKKRQVEEIKELEQKKGELQAAAEKLADKYEEANEKQEILTKRAEKIVMTISCLQPTSNQAEKKMAADLQIIKEKVEKFKLSIEQIKSKQAYQLKNLEASANQRKNKEIYLSLTKEKAIKSNLENLSSEIRRLKSRLETLKTETNELCKT</sequence>
<feature type="coiled-coil region" evidence="8">
    <location>
        <begin position="541"/>
        <end position="589"/>
    </location>
</feature>
<dbReference type="EMBL" id="OU963868">
    <property type="protein sequence ID" value="CAH0392792.1"/>
    <property type="molecule type" value="Genomic_DNA"/>
</dbReference>
<comment type="subcellular location">
    <subcellularLocation>
        <location evidence="1">Nucleus</location>
        <location evidence="1">Nuclear pore complex</location>
    </subcellularLocation>
</comment>
<evidence type="ECO:0000256" key="4">
    <source>
        <dbReference type="ARBA" id="ARBA00022927"/>
    </source>
</evidence>
<keyword evidence="2" id="KW-0813">Transport</keyword>
<dbReference type="KEGG" id="btab:109032714"/>
<organism evidence="10 11">
    <name type="scientific">Bemisia tabaci</name>
    <name type="common">Sweetpotato whitefly</name>
    <name type="synonym">Aleurodes tabaci</name>
    <dbReference type="NCBI Taxonomy" id="7038"/>
    <lineage>
        <taxon>Eukaryota</taxon>
        <taxon>Metazoa</taxon>
        <taxon>Ecdysozoa</taxon>
        <taxon>Arthropoda</taxon>
        <taxon>Hexapoda</taxon>
        <taxon>Insecta</taxon>
        <taxon>Pterygota</taxon>
        <taxon>Neoptera</taxon>
        <taxon>Paraneoptera</taxon>
        <taxon>Hemiptera</taxon>
        <taxon>Sternorrhyncha</taxon>
        <taxon>Aleyrodoidea</taxon>
        <taxon>Aleyrodidae</taxon>
        <taxon>Aleyrodinae</taxon>
        <taxon>Bemisia</taxon>
    </lineage>
</organism>
<feature type="coiled-coil region" evidence="8">
    <location>
        <begin position="662"/>
        <end position="696"/>
    </location>
</feature>
<dbReference type="InterPro" id="IPR015943">
    <property type="entry name" value="WD40/YVTN_repeat-like_dom_sf"/>
</dbReference>
<dbReference type="InterPro" id="IPR036322">
    <property type="entry name" value="WD40_repeat_dom_sf"/>
</dbReference>
<evidence type="ECO:0000256" key="3">
    <source>
        <dbReference type="ARBA" id="ARBA00022816"/>
    </source>
</evidence>
<dbReference type="SUPFAM" id="SSF50978">
    <property type="entry name" value="WD40 repeat-like"/>
    <property type="match status" value="1"/>
</dbReference>
<reference evidence="10" key="1">
    <citation type="submission" date="2021-12" db="EMBL/GenBank/DDBJ databases">
        <authorList>
            <person name="King R."/>
        </authorList>
    </citation>
    <scope>NUCLEOTIDE SEQUENCE</scope>
</reference>
<dbReference type="Proteomes" id="UP001152759">
    <property type="component" value="Chromosome 7"/>
</dbReference>
<keyword evidence="8" id="KW-0175">Coiled coil</keyword>
<dbReference type="Gene3D" id="2.130.10.10">
    <property type="entry name" value="YVTN repeat-like/Quinoprotein amine dehydrogenase"/>
    <property type="match status" value="1"/>
</dbReference>
<evidence type="ECO:0008006" key="12">
    <source>
        <dbReference type="Google" id="ProtNLM"/>
    </source>
</evidence>
<dbReference type="InterPro" id="IPR019321">
    <property type="entry name" value="Nucleoporin_Nup88"/>
</dbReference>
<evidence type="ECO:0000256" key="8">
    <source>
        <dbReference type="SAM" id="Coils"/>
    </source>
</evidence>
<keyword evidence="11" id="KW-1185">Reference proteome</keyword>
<proteinExistence type="predicted"/>
<keyword evidence="3" id="KW-0509">mRNA transport</keyword>
<dbReference type="InterPro" id="IPR037700">
    <property type="entry name" value="NUP88/NUP82"/>
</dbReference>
<evidence type="ECO:0000313" key="10">
    <source>
        <dbReference type="EMBL" id="CAH0392792.1"/>
    </source>
</evidence>
<dbReference type="PANTHER" id="PTHR13257:SF0">
    <property type="entry name" value="NUCLEAR PORE COMPLEX PROTEIN NUP88"/>
    <property type="match status" value="1"/>
</dbReference>
<evidence type="ECO:0000256" key="2">
    <source>
        <dbReference type="ARBA" id="ARBA00022448"/>
    </source>
</evidence>
<protein>
    <recommendedName>
        <fullName evidence="12">Nuclear pore complex protein Nup88</fullName>
    </recommendedName>
</protein>
<dbReference type="GO" id="GO:0000055">
    <property type="term" value="P:ribosomal large subunit export from nucleus"/>
    <property type="evidence" value="ECO:0007669"/>
    <property type="project" value="InterPro"/>
</dbReference>
<keyword evidence="4" id="KW-0653">Protein transport</keyword>
<gene>
    <name evidence="10" type="ORF">BEMITA_LOCUS11265</name>
</gene>
<dbReference type="GO" id="GO:0017056">
    <property type="term" value="F:structural constituent of nuclear pore"/>
    <property type="evidence" value="ECO:0007669"/>
    <property type="project" value="InterPro"/>
</dbReference>
<dbReference type="PANTHER" id="PTHR13257">
    <property type="entry name" value="NUCLEOPORIN NUP84-RELATED"/>
    <property type="match status" value="1"/>
</dbReference>
<evidence type="ECO:0000256" key="1">
    <source>
        <dbReference type="ARBA" id="ARBA00004567"/>
    </source>
</evidence>
<keyword evidence="5" id="KW-0811">Translocation</keyword>
<dbReference type="GO" id="GO:0005643">
    <property type="term" value="C:nuclear pore"/>
    <property type="evidence" value="ECO:0007669"/>
    <property type="project" value="UniProtKB-SubCell"/>
</dbReference>
<accession>A0A9P0F7V9</accession>
<evidence type="ECO:0000256" key="9">
    <source>
        <dbReference type="SAM" id="MobiDB-lite"/>
    </source>
</evidence>
<keyword evidence="6" id="KW-0906">Nuclear pore complex</keyword>
<evidence type="ECO:0000313" key="11">
    <source>
        <dbReference type="Proteomes" id="UP001152759"/>
    </source>
</evidence>
<dbReference type="GO" id="GO:0000056">
    <property type="term" value="P:ribosomal small subunit export from nucleus"/>
    <property type="evidence" value="ECO:0007669"/>
    <property type="project" value="InterPro"/>
</dbReference>
<keyword evidence="7" id="KW-0539">Nucleus</keyword>
<name>A0A9P0F7V9_BEMTA</name>